<reference evidence="1 2" key="1">
    <citation type="submission" date="2023-09" db="EMBL/GenBank/DDBJ databases">
        <authorList>
            <person name="Rey-Velasco X."/>
        </authorList>
    </citation>
    <scope>NUCLEOTIDE SEQUENCE [LARGE SCALE GENOMIC DNA]</scope>
    <source>
        <strain evidence="1 2">W409</strain>
    </source>
</reference>
<organism evidence="1 2">
    <name type="scientific">Brumicola blandensis</name>
    <dbReference type="NCBI Taxonomy" id="3075611"/>
    <lineage>
        <taxon>Bacteria</taxon>
        <taxon>Pseudomonadati</taxon>
        <taxon>Pseudomonadota</taxon>
        <taxon>Gammaproteobacteria</taxon>
        <taxon>Alteromonadales</taxon>
        <taxon>Alteromonadaceae</taxon>
        <taxon>Brumicola</taxon>
    </lineage>
</organism>
<name>A0AAW8QXS5_9ALTE</name>
<protein>
    <submittedName>
        <fullName evidence="1">YfcL family protein</fullName>
    </submittedName>
</protein>
<comment type="caution">
    <text evidence="1">The sequence shown here is derived from an EMBL/GenBank/DDBJ whole genome shotgun (WGS) entry which is preliminary data.</text>
</comment>
<dbReference type="EMBL" id="JAVRIE010000001">
    <property type="protein sequence ID" value="MDT0581906.1"/>
    <property type="molecule type" value="Genomic_DNA"/>
</dbReference>
<evidence type="ECO:0000313" key="2">
    <source>
        <dbReference type="Proteomes" id="UP001249020"/>
    </source>
</evidence>
<evidence type="ECO:0000313" key="1">
    <source>
        <dbReference type="EMBL" id="MDT0581906.1"/>
    </source>
</evidence>
<dbReference type="RefSeq" id="WP_311360673.1">
    <property type="nucleotide sequence ID" value="NZ_JAVRIE010000001.1"/>
</dbReference>
<sequence length="98" mass="11091">MTSDTRFFENVDKMQSHLDSFIVDGSDQELFIASYLHGHFDVAVAETEKKLESQELVPDAALQSLHDILHLALDNAFANQELSDKDAVQVRELLNNLF</sequence>
<dbReference type="Proteomes" id="UP001249020">
    <property type="component" value="Unassembled WGS sequence"/>
</dbReference>
<keyword evidence="2" id="KW-1185">Reference proteome</keyword>
<dbReference type="InterPro" id="IPR014987">
    <property type="entry name" value="UPF_YfcL"/>
</dbReference>
<dbReference type="AlphaFoldDB" id="A0AAW8QXS5"/>
<proteinExistence type="predicted"/>
<gene>
    <name evidence="1" type="ORF">RM544_05110</name>
</gene>
<dbReference type="Pfam" id="PF08891">
    <property type="entry name" value="YfcL"/>
    <property type="match status" value="1"/>
</dbReference>
<accession>A0AAW8QXS5</accession>